<keyword evidence="1" id="KW-0479">Metal-binding</keyword>
<dbReference type="GO" id="GO:0008270">
    <property type="term" value="F:zinc ion binding"/>
    <property type="evidence" value="ECO:0007669"/>
    <property type="project" value="UniProtKB-KW"/>
</dbReference>
<protein>
    <recommendedName>
        <fullName evidence="3">CCHC-type domain-containing protein</fullName>
    </recommendedName>
</protein>
<evidence type="ECO:0000256" key="1">
    <source>
        <dbReference type="PROSITE-ProRule" id="PRU00047"/>
    </source>
</evidence>
<dbReference type="InterPro" id="IPR001878">
    <property type="entry name" value="Znf_CCHC"/>
</dbReference>
<proteinExistence type="predicted"/>
<feature type="region of interest" description="Disordered" evidence="2">
    <location>
        <begin position="1"/>
        <end position="42"/>
    </location>
</feature>
<dbReference type="OrthoDB" id="407598at2759"/>
<evidence type="ECO:0000259" key="3">
    <source>
        <dbReference type="PROSITE" id="PS50158"/>
    </source>
</evidence>
<gene>
    <name evidence="4" type="ORF">F0562_011577</name>
</gene>
<feature type="domain" description="CCHC-type" evidence="3">
    <location>
        <begin position="68"/>
        <end position="82"/>
    </location>
</feature>
<keyword evidence="5" id="KW-1185">Reference proteome</keyword>
<dbReference type="EMBL" id="CM018048">
    <property type="protein sequence ID" value="KAA8520904.1"/>
    <property type="molecule type" value="Genomic_DNA"/>
</dbReference>
<evidence type="ECO:0000256" key="2">
    <source>
        <dbReference type="SAM" id="MobiDB-lite"/>
    </source>
</evidence>
<dbReference type="Proteomes" id="UP000325577">
    <property type="component" value="Linkage Group LG5"/>
</dbReference>
<name>A0A5J4ZST4_9ASTE</name>
<organism evidence="4 5">
    <name type="scientific">Nyssa sinensis</name>
    <dbReference type="NCBI Taxonomy" id="561372"/>
    <lineage>
        <taxon>Eukaryota</taxon>
        <taxon>Viridiplantae</taxon>
        <taxon>Streptophyta</taxon>
        <taxon>Embryophyta</taxon>
        <taxon>Tracheophyta</taxon>
        <taxon>Spermatophyta</taxon>
        <taxon>Magnoliopsida</taxon>
        <taxon>eudicotyledons</taxon>
        <taxon>Gunneridae</taxon>
        <taxon>Pentapetalae</taxon>
        <taxon>asterids</taxon>
        <taxon>Cornales</taxon>
        <taxon>Nyssaceae</taxon>
        <taxon>Nyssa</taxon>
    </lineage>
</organism>
<keyword evidence="1" id="KW-0862">Zinc</keyword>
<dbReference type="AlphaFoldDB" id="A0A5J4ZST4"/>
<accession>A0A5J4ZST4</accession>
<evidence type="ECO:0000313" key="5">
    <source>
        <dbReference type="Proteomes" id="UP000325577"/>
    </source>
</evidence>
<sequence>MAETSSATANKSRFPQGDGQSQPKTAADRTQRGSVPSNNPVGTCSIVAATKEAPRVAPNPYAKSGGLKCYRCGQPVHCSNKCSARKPVNFMDVGENDESLGKSGLNIESTSVVSSLIQLGNAGFLV</sequence>
<dbReference type="PROSITE" id="PS50158">
    <property type="entry name" value="ZF_CCHC"/>
    <property type="match status" value="1"/>
</dbReference>
<feature type="compositionally biased region" description="Polar residues" evidence="2">
    <location>
        <begin position="1"/>
        <end position="24"/>
    </location>
</feature>
<dbReference type="GO" id="GO:0003676">
    <property type="term" value="F:nucleic acid binding"/>
    <property type="evidence" value="ECO:0007669"/>
    <property type="project" value="InterPro"/>
</dbReference>
<keyword evidence="1" id="KW-0863">Zinc-finger</keyword>
<evidence type="ECO:0000313" key="4">
    <source>
        <dbReference type="EMBL" id="KAA8520904.1"/>
    </source>
</evidence>
<reference evidence="4 5" key="1">
    <citation type="submission" date="2019-09" db="EMBL/GenBank/DDBJ databases">
        <title>A chromosome-level genome assembly of the Chinese tupelo Nyssa sinensis.</title>
        <authorList>
            <person name="Yang X."/>
            <person name="Kang M."/>
            <person name="Yang Y."/>
            <person name="Xiong H."/>
            <person name="Wang M."/>
            <person name="Zhang Z."/>
            <person name="Wang Z."/>
            <person name="Wu H."/>
            <person name="Ma T."/>
            <person name="Liu J."/>
            <person name="Xi Z."/>
        </authorList>
    </citation>
    <scope>NUCLEOTIDE SEQUENCE [LARGE SCALE GENOMIC DNA]</scope>
    <source>
        <strain evidence="4">J267</strain>
        <tissue evidence="4">Leaf</tissue>
    </source>
</reference>
<feature type="compositionally biased region" description="Polar residues" evidence="2">
    <location>
        <begin position="32"/>
        <end position="42"/>
    </location>
</feature>